<sequence>MGEQAQENAIANVWNQGNPFIGRNGACSMPAPNARSISFYLSSRLFYTHGSSCVAWCRDFRILLSRIRPLEWIGYLADLLRVTDQQYNASRESHMLFWFLCFLIYFKNPFKRFFISMVSSKEGNKSGFAGSPFLRDKDHRRVRGITTGSLWNVRVPSVSGSFDCVVI</sequence>
<gene>
    <name evidence="1" type="ORF">HG535_0D02820</name>
</gene>
<accession>A0A7H9B2G4</accession>
<keyword evidence="2" id="KW-1185">Reference proteome</keyword>
<dbReference type="AlphaFoldDB" id="A0A7H9B2G4"/>
<evidence type="ECO:0000313" key="2">
    <source>
        <dbReference type="Proteomes" id="UP000509704"/>
    </source>
</evidence>
<name>A0A7H9B2G4_ZYGMR</name>
<organism evidence="1 2">
    <name type="scientific">Zygotorulaspora mrakii</name>
    <name type="common">Zygosaccharomyces mrakii</name>
    <dbReference type="NCBI Taxonomy" id="42260"/>
    <lineage>
        <taxon>Eukaryota</taxon>
        <taxon>Fungi</taxon>
        <taxon>Dikarya</taxon>
        <taxon>Ascomycota</taxon>
        <taxon>Saccharomycotina</taxon>
        <taxon>Saccharomycetes</taxon>
        <taxon>Saccharomycetales</taxon>
        <taxon>Saccharomycetaceae</taxon>
        <taxon>Zygotorulaspora</taxon>
    </lineage>
</organism>
<dbReference type="GeneID" id="59236298"/>
<dbReference type="KEGG" id="zmk:HG535_0D02820"/>
<proteinExistence type="predicted"/>
<protein>
    <submittedName>
        <fullName evidence="1">Uncharacterized protein</fullName>
    </submittedName>
</protein>
<evidence type="ECO:0000313" key="1">
    <source>
        <dbReference type="EMBL" id="QLG72574.1"/>
    </source>
</evidence>
<reference evidence="1 2" key="1">
    <citation type="submission" date="2020-07" db="EMBL/GenBank/DDBJ databases">
        <title>The yeast mating-type switching endonuclease HO is a domesticated member of an unorthodox homing genetic element family.</title>
        <authorList>
            <person name="Coughlan A.Y."/>
            <person name="Lombardi L."/>
            <person name="Braun-Galleani S."/>
            <person name="Martos A.R."/>
            <person name="Galeote V."/>
            <person name="Bigey F."/>
            <person name="Dequin S."/>
            <person name="Byrne K.P."/>
            <person name="Wolfe K.H."/>
        </authorList>
    </citation>
    <scope>NUCLEOTIDE SEQUENCE [LARGE SCALE GENOMIC DNA]</scope>
    <source>
        <strain evidence="1 2">NRRL Y-6702</strain>
    </source>
</reference>
<dbReference type="Proteomes" id="UP000509704">
    <property type="component" value="Chromosome 4"/>
</dbReference>
<dbReference type="RefSeq" id="XP_037144302.1">
    <property type="nucleotide sequence ID" value="XM_037288407.1"/>
</dbReference>
<dbReference type="EMBL" id="CP058607">
    <property type="protein sequence ID" value="QLG72574.1"/>
    <property type="molecule type" value="Genomic_DNA"/>
</dbReference>